<dbReference type="PANTHER" id="PTHR11361">
    <property type="entry name" value="DNA MISMATCH REPAIR PROTEIN MUTS FAMILY MEMBER"/>
    <property type="match status" value="1"/>
</dbReference>
<dbReference type="Proteomes" id="UP000247973">
    <property type="component" value="Unassembled WGS sequence"/>
</dbReference>
<dbReference type="InterPro" id="IPR000432">
    <property type="entry name" value="DNA_mismatch_repair_MutS_C"/>
</dbReference>
<feature type="transmembrane region" description="Helical" evidence="4">
    <location>
        <begin position="54"/>
        <end position="71"/>
    </location>
</feature>
<evidence type="ECO:0000256" key="1">
    <source>
        <dbReference type="ARBA" id="ARBA00022741"/>
    </source>
</evidence>
<feature type="domain" description="DNA mismatch repair protein MutS core" evidence="5">
    <location>
        <begin position="125"/>
        <end position="407"/>
    </location>
</feature>
<keyword evidence="8" id="KW-1185">Reference proteome</keyword>
<dbReference type="GO" id="GO:0005829">
    <property type="term" value="C:cytosol"/>
    <property type="evidence" value="ECO:0007669"/>
    <property type="project" value="TreeGrafter"/>
</dbReference>
<dbReference type="GO" id="GO:0030983">
    <property type="term" value="F:mismatched DNA binding"/>
    <property type="evidence" value="ECO:0007669"/>
    <property type="project" value="InterPro"/>
</dbReference>
<evidence type="ECO:0000259" key="6">
    <source>
        <dbReference type="SMART" id="SM00534"/>
    </source>
</evidence>
<keyword evidence="2" id="KW-0067">ATP-binding</keyword>
<keyword evidence="4" id="KW-0472">Membrane</keyword>
<dbReference type="InterPro" id="IPR007696">
    <property type="entry name" value="DNA_mismatch_repair_MutS_core"/>
</dbReference>
<dbReference type="FunFam" id="3.40.50.300:FF:001552">
    <property type="entry name" value="Mismatch repair ATPase (MutS family)"/>
    <property type="match status" value="1"/>
</dbReference>
<evidence type="ECO:0000256" key="3">
    <source>
        <dbReference type="ARBA" id="ARBA00023125"/>
    </source>
</evidence>
<dbReference type="SMART" id="SM00533">
    <property type="entry name" value="MUTSd"/>
    <property type="match status" value="1"/>
</dbReference>
<dbReference type="InterPro" id="IPR027417">
    <property type="entry name" value="P-loop_NTPase"/>
</dbReference>
<dbReference type="GO" id="GO:0140664">
    <property type="term" value="F:ATP-dependent DNA damage sensor activity"/>
    <property type="evidence" value="ECO:0007669"/>
    <property type="project" value="InterPro"/>
</dbReference>
<evidence type="ECO:0000313" key="8">
    <source>
        <dbReference type="Proteomes" id="UP000247973"/>
    </source>
</evidence>
<dbReference type="PANTHER" id="PTHR11361:SF99">
    <property type="entry name" value="DNA MISMATCH REPAIR PROTEIN"/>
    <property type="match status" value="1"/>
</dbReference>
<dbReference type="EMBL" id="QICL01000001">
    <property type="protein sequence ID" value="PXV68857.1"/>
    <property type="molecule type" value="Genomic_DNA"/>
</dbReference>
<protein>
    <submittedName>
        <fullName evidence="7">MutS-like protein</fullName>
    </submittedName>
</protein>
<dbReference type="InterPro" id="IPR036187">
    <property type="entry name" value="DNA_mismatch_repair_MutS_sf"/>
</dbReference>
<dbReference type="OrthoDB" id="9802448at2"/>
<feature type="transmembrane region" description="Helical" evidence="4">
    <location>
        <begin position="27"/>
        <end position="48"/>
    </location>
</feature>
<dbReference type="RefSeq" id="WP_110308842.1">
    <property type="nucleotide sequence ID" value="NZ_QICL01000001.1"/>
</dbReference>
<accession>A0A2V3PT04</accession>
<comment type="caution">
    <text evidence="7">The sequence shown here is derived from an EMBL/GenBank/DDBJ whole genome shotgun (WGS) entry which is preliminary data.</text>
</comment>
<dbReference type="SUPFAM" id="SSF48334">
    <property type="entry name" value="DNA repair protein MutS, domain III"/>
    <property type="match status" value="1"/>
</dbReference>
<feature type="transmembrane region" description="Helical" evidence="4">
    <location>
        <begin position="239"/>
        <end position="256"/>
    </location>
</feature>
<dbReference type="Pfam" id="PF00488">
    <property type="entry name" value="MutS_V"/>
    <property type="match status" value="1"/>
</dbReference>
<keyword evidence="4" id="KW-0812">Transmembrane</keyword>
<keyword evidence="1" id="KW-0547">Nucleotide-binding</keyword>
<keyword evidence="4" id="KW-1133">Transmembrane helix</keyword>
<dbReference type="InterPro" id="IPR045076">
    <property type="entry name" value="MutS"/>
</dbReference>
<feature type="transmembrane region" description="Helical" evidence="4">
    <location>
        <begin position="211"/>
        <end position="233"/>
    </location>
</feature>
<dbReference type="SMART" id="SM00534">
    <property type="entry name" value="MUTSac"/>
    <property type="match status" value="1"/>
</dbReference>
<evidence type="ECO:0000256" key="2">
    <source>
        <dbReference type="ARBA" id="ARBA00022840"/>
    </source>
</evidence>
<feature type="domain" description="DNA mismatch repair proteins mutS family" evidence="6">
    <location>
        <begin position="420"/>
        <end position="596"/>
    </location>
</feature>
<dbReference type="GO" id="GO:0005524">
    <property type="term" value="F:ATP binding"/>
    <property type="evidence" value="ECO:0007669"/>
    <property type="project" value="UniProtKB-KW"/>
</dbReference>
<proteinExistence type="predicted"/>
<evidence type="ECO:0000313" key="7">
    <source>
        <dbReference type="EMBL" id="PXV68857.1"/>
    </source>
</evidence>
<dbReference type="Pfam" id="PF05192">
    <property type="entry name" value="MutS_III"/>
    <property type="match status" value="1"/>
</dbReference>
<dbReference type="Gene3D" id="1.10.1420.10">
    <property type="match status" value="1"/>
</dbReference>
<name>A0A2V3PT04_9BACT</name>
<dbReference type="AlphaFoldDB" id="A0A2V3PT04"/>
<keyword evidence="3" id="KW-0238">DNA-binding</keyword>
<dbReference type="GO" id="GO:0006298">
    <property type="term" value="P:mismatch repair"/>
    <property type="evidence" value="ECO:0007669"/>
    <property type="project" value="InterPro"/>
</dbReference>
<dbReference type="SUPFAM" id="SSF52540">
    <property type="entry name" value="P-loop containing nucleoside triphosphate hydrolases"/>
    <property type="match status" value="1"/>
</dbReference>
<reference evidence="7 8" key="1">
    <citation type="submission" date="2018-03" db="EMBL/GenBank/DDBJ databases">
        <title>Genomic Encyclopedia of Archaeal and Bacterial Type Strains, Phase II (KMG-II): from individual species to whole genera.</title>
        <authorList>
            <person name="Goeker M."/>
        </authorList>
    </citation>
    <scope>NUCLEOTIDE SEQUENCE [LARGE SCALE GENOMIC DNA]</scope>
    <source>
        <strain evidence="7 8">DSM 100214</strain>
    </source>
</reference>
<gene>
    <name evidence="7" type="ORF">CLV62_101122</name>
</gene>
<organism evidence="7 8">
    <name type="scientific">Dysgonomonas alginatilytica</name>
    <dbReference type="NCBI Taxonomy" id="1605892"/>
    <lineage>
        <taxon>Bacteria</taxon>
        <taxon>Pseudomonadati</taxon>
        <taxon>Bacteroidota</taxon>
        <taxon>Bacteroidia</taxon>
        <taxon>Bacteroidales</taxon>
        <taxon>Dysgonomonadaceae</taxon>
        <taxon>Dysgonomonas</taxon>
    </lineage>
</organism>
<evidence type="ECO:0000256" key="4">
    <source>
        <dbReference type="SAM" id="Phobius"/>
    </source>
</evidence>
<sequence length="598" mass="68172">MNISEVQSHYSNIINKYDNELGQLKKVIFWVGTIRLIISIAAIVSTYILWGDTTSVIITLIAFIIAFLALMKHHNKLFIKKSYCEQQIVNAQNELKGINYDFSAFDGAPEKADAEHSFSLDLDLFGKRSFFQSINRTVTSFGKDTLANIFIHPFENKKDILDQQQAVEELKQKAKLLAHFRAIGQMSEADSLNSKDFSASFKRPSILKNSILWKSMVYIIPLIHIIFGLLIYFDVIVGGYYSLVYILTLGISFIPGKKVAQIMETFNEKSKVLDTYSKLFRIIEDEELKSAKLKNIQSQLKGITNASHAINQLKSYHNNLTVSYTFPVLMLFNPYLLWNVKYAIKVEQWTEKYKQEIEQWFEAIAQFDMLVSMGTFAFNHPDYTYPKVADKFIFEGKALGHPMLHRDICVRNDVNISKTPYFLVITGANMAGKSTYLRTIGINHTLACTGLPVCAESLSFYPCRLVTNLRTADSLADNESYFFAELKRLKMIIDRLQSGEELFIILDEILKGTNSEDKQKGSMALMKQLISLNGNGIIATHDLLLGNLEQEYPDNVKDYRFEADITNDQLTFSYKIREGVAQNMNACFLMKKMGITGL</sequence>
<dbReference type="Gene3D" id="3.40.50.300">
    <property type="entry name" value="P-loop containing nucleotide triphosphate hydrolases"/>
    <property type="match status" value="1"/>
</dbReference>
<evidence type="ECO:0000259" key="5">
    <source>
        <dbReference type="SMART" id="SM00533"/>
    </source>
</evidence>